<keyword evidence="3" id="KW-1185">Reference proteome</keyword>
<feature type="signal peptide" evidence="1">
    <location>
        <begin position="1"/>
        <end position="32"/>
    </location>
</feature>
<reference evidence="2 3" key="1">
    <citation type="submission" date="2021-02" db="EMBL/GenBank/DDBJ databases">
        <title>Brevundimonas sp. CS1 genome sequence.</title>
        <authorList>
            <person name="Lee K."/>
            <person name="Choi Y.-J."/>
            <person name="Son H.-R."/>
        </authorList>
    </citation>
    <scope>NUCLEOTIDE SEQUENCE [LARGE SCALE GENOMIC DNA]</scope>
    <source>
        <strain evidence="2 3">CS1</strain>
    </source>
</reference>
<evidence type="ECO:0000313" key="3">
    <source>
        <dbReference type="Proteomes" id="UP000662957"/>
    </source>
</evidence>
<proteinExistence type="predicted"/>
<evidence type="ECO:0000313" key="2">
    <source>
        <dbReference type="EMBL" id="QSF55066.1"/>
    </source>
</evidence>
<name>A0ABX7LQF7_9CAUL</name>
<evidence type="ECO:0000256" key="1">
    <source>
        <dbReference type="SAM" id="SignalP"/>
    </source>
</evidence>
<organism evidence="2 3">
    <name type="scientific">Brevundimonas fontaquae</name>
    <dbReference type="NCBI Taxonomy" id="2813778"/>
    <lineage>
        <taxon>Bacteria</taxon>
        <taxon>Pseudomonadati</taxon>
        <taxon>Pseudomonadota</taxon>
        <taxon>Alphaproteobacteria</taxon>
        <taxon>Caulobacterales</taxon>
        <taxon>Caulobacteraceae</taxon>
        <taxon>Brevundimonas</taxon>
    </lineage>
</organism>
<sequence>MTNLMPVNTQRSKMRLWLTVFAVAAFATPALSQAVPDTKARSRLSQTNWTAEHLRTASTTELVRNLLPEYSGKVVGHDWEQFSPSGPKYLFLYERSSAASEWVCMQPVHKLTFWPAWDIDPKDDDPTGFVLTTRDEDAIFQIAEAGSCHHHGNNVTGFRSDRFDFREAVSAFMAARNNEAVSVDCGDLAADCAALFKSLDVLSLRLLSKCGELGCMASFSFPPSNFDRGSRPYGWDVKLYSERRIVIRPGRQPAVS</sequence>
<gene>
    <name evidence="2" type="ORF">JX001_04450</name>
</gene>
<dbReference type="EMBL" id="CP070968">
    <property type="protein sequence ID" value="QSF55066.1"/>
    <property type="molecule type" value="Genomic_DNA"/>
</dbReference>
<feature type="chain" id="PRO_5045423388" evidence="1">
    <location>
        <begin position="33"/>
        <end position="256"/>
    </location>
</feature>
<accession>A0ABX7LQF7</accession>
<dbReference type="Proteomes" id="UP000662957">
    <property type="component" value="Chromosome"/>
</dbReference>
<protein>
    <submittedName>
        <fullName evidence="2">Uncharacterized protein</fullName>
    </submittedName>
</protein>
<dbReference type="RefSeq" id="WP_205682458.1">
    <property type="nucleotide sequence ID" value="NZ_CP070968.1"/>
</dbReference>
<keyword evidence="1" id="KW-0732">Signal</keyword>